<proteinExistence type="predicted"/>
<reference evidence="2" key="1">
    <citation type="journal article" date="2020" name="Nat. Commun.">
        <title>Large-scale genome sequencing of mycorrhizal fungi provides insights into the early evolution of symbiotic traits.</title>
        <authorList>
            <person name="Miyauchi S."/>
            <person name="Kiss E."/>
            <person name="Kuo A."/>
            <person name="Drula E."/>
            <person name="Kohler A."/>
            <person name="Sanchez-Garcia M."/>
            <person name="Morin E."/>
            <person name="Andreopoulos B."/>
            <person name="Barry K.W."/>
            <person name="Bonito G."/>
            <person name="Buee M."/>
            <person name="Carver A."/>
            <person name="Chen C."/>
            <person name="Cichocki N."/>
            <person name="Clum A."/>
            <person name="Culley D."/>
            <person name="Crous P.W."/>
            <person name="Fauchery L."/>
            <person name="Girlanda M."/>
            <person name="Hayes R.D."/>
            <person name="Keri Z."/>
            <person name="LaButti K."/>
            <person name="Lipzen A."/>
            <person name="Lombard V."/>
            <person name="Magnuson J."/>
            <person name="Maillard F."/>
            <person name="Murat C."/>
            <person name="Nolan M."/>
            <person name="Ohm R.A."/>
            <person name="Pangilinan J."/>
            <person name="Pereira M.F."/>
            <person name="Perotto S."/>
            <person name="Peter M."/>
            <person name="Pfister S."/>
            <person name="Riley R."/>
            <person name="Sitrit Y."/>
            <person name="Stielow J.B."/>
            <person name="Szollosi G."/>
            <person name="Zifcakova L."/>
            <person name="Stursova M."/>
            <person name="Spatafora J.W."/>
            <person name="Tedersoo L."/>
            <person name="Vaario L.M."/>
            <person name="Yamada A."/>
            <person name="Yan M."/>
            <person name="Wang P."/>
            <person name="Xu J."/>
            <person name="Bruns T."/>
            <person name="Baldrian P."/>
            <person name="Vilgalys R."/>
            <person name="Dunand C."/>
            <person name="Henrissat B."/>
            <person name="Grigoriev I.V."/>
            <person name="Hibbett D."/>
            <person name="Nagy L.G."/>
            <person name="Martin F.M."/>
        </authorList>
    </citation>
    <scope>NUCLEOTIDE SEQUENCE</scope>
    <source>
        <strain evidence="2">UP504</strain>
    </source>
</reference>
<organism evidence="2 3">
    <name type="scientific">Hydnum rufescens UP504</name>
    <dbReference type="NCBI Taxonomy" id="1448309"/>
    <lineage>
        <taxon>Eukaryota</taxon>
        <taxon>Fungi</taxon>
        <taxon>Dikarya</taxon>
        <taxon>Basidiomycota</taxon>
        <taxon>Agaricomycotina</taxon>
        <taxon>Agaricomycetes</taxon>
        <taxon>Cantharellales</taxon>
        <taxon>Hydnaceae</taxon>
        <taxon>Hydnum</taxon>
    </lineage>
</organism>
<name>A0A9P6AFR7_9AGAM</name>
<feature type="non-terminal residue" evidence="2">
    <location>
        <position position="1"/>
    </location>
</feature>
<evidence type="ECO:0000256" key="1">
    <source>
        <dbReference type="SAM" id="SignalP"/>
    </source>
</evidence>
<feature type="signal peptide" evidence="1">
    <location>
        <begin position="1"/>
        <end position="16"/>
    </location>
</feature>
<feature type="chain" id="PRO_5040273266" description="Secreted protein" evidence="1">
    <location>
        <begin position="17"/>
        <end position="67"/>
    </location>
</feature>
<evidence type="ECO:0008006" key="4">
    <source>
        <dbReference type="Google" id="ProtNLM"/>
    </source>
</evidence>
<gene>
    <name evidence="2" type="ORF">BS47DRAFT_1354629</name>
</gene>
<comment type="caution">
    <text evidence="2">The sequence shown here is derived from an EMBL/GenBank/DDBJ whole genome shotgun (WGS) entry which is preliminary data.</text>
</comment>
<dbReference type="EMBL" id="MU129186">
    <property type="protein sequence ID" value="KAF9504883.1"/>
    <property type="molecule type" value="Genomic_DNA"/>
</dbReference>
<keyword evidence="1" id="KW-0732">Signal</keyword>
<dbReference type="Proteomes" id="UP000886523">
    <property type="component" value="Unassembled WGS sequence"/>
</dbReference>
<sequence>MAVCPWLCVHGCVSMAVHPWLCIHGSVLCIPRPSSSLTQAMTRRMRKHWSHRAQSLPWVDRDSRGLP</sequence>
<accession>A0A9P6AFR7</accession>
<evidence type="ECO:0000313" key="3">
    <source>
        <dbReference type="Proteomes" id="UP000886523"/>
    </source>
</evidence>
<dbReference type="AlphaFoldDB" id="A0A9P6AFR7"/>
<protein>
    <recommendedName>
        <fullName evidence="4">Secreted protein</fullName>
    </recommendedName>
</protein>
<keyword evidence="3" id="KW-1185">Reference proteome</keyword>
<evidence type="ECO:0000313" key="2">
    <source>
        <dbReference type="EMBL" id="KAF9504883.1"/>
    </source>
</evidence>